<evidence type="ECO:0000313" key="1">
    <source>
        <dbReference type="EMBL" id="JAE33244.1"/>
    </source>
</evidence>
<proteinExistence type="predicted"/>
<name>A0A0A9HBQ7_ARUDO</name>
<dbReference type="EMBL" id="GBRH01164652">
    <property type="protein sequence ID" value="JAE33244.1"/>
    <property type="molecule type" value="Transcribed_RNA"/>
</dbReference>
<sequence length="37" mass="4207">MISSYIRKDSVQSSYIIKLQVNSLCRLNVNKNVFASS</sequence>
<accession>A0A0A9HBQ7</accession>
<reference evidence="1" key="2">
    <citation type="journal article" date="2015" name="Data Brief">
        <title>Shoot transcriptome of the giant reed, Arundo donax.</title>
        <authorList>
            <person name="Barrero R.A."/>
            <person name="Guerrero F.D."/>
            <person name="Moolhuijzen P."/>
            <person name="Goolsby J.A."/>
            <person name="Tidwell J."/>
            <person name="Bellgard S.E."/>
            <person name="Bellgard M.I."/>
        </authorList>
    </citation>
    <scope>NUCLEOTIDE SEQUENCE</scope>
    <source>
        <tissue evidence="1">Shoot tissue taken approximately 20 cm above the soil surface</tissue>
    </source>
</reference>
<reference evidence="1" key="1">
    <citation type="submission" date="2014-09" db="EMBL/GenBank/DDBJ databases">
        <authorList>
            <person name="Magalhaes I.L.F."/>
            <person name="Oliveira U."/>
            <person name="Santos F.R."/>
            <person name="Vidigal T.H.D.A."/>
            <person name="Brescovit A.D."/>
            <person name="Santos A.J."/>
        </authorList>
    </citation>
    <scope>NUCLEOTIDE SEQUENCE</scope>
    <source>
        <tissue evidence="1">Shoot tissue taken approximately 20 cm above the soil surface</tissue>
    </source>
</reference>
<dbReference type="AlphaFoldDB" id="A0A0A9HBQ7"/>
<protein>
    <submittedName>
        <fullName evidence="1">Uncharacterized protein</fullName>
    </submittedName>
</protein>
<organism evidence="1">
    <name type="scientific">Arundo donax</name>
    <name type="common">Giant reed</name>
    <name type="synonym">Donax arundinaceus</name>
    <dbReference type="NCBI Taxonomy" id="35708"/>
    <lineage>
        <taxon>Eukaryota</taxon>
        <taxon>Viridiplantae</taxon>
        <taxon>Streptophyta</taxon>
        <taxon>Embryophyta</taxon>
        <taxon>Tracheophyta</taxon>
        <taxon>Spermatophyta</taxon>
        <taxon>Magnoliopsida</taxon>
        <taxon>Liliopsida</taxon>
        <taxon>Poales</taxon>
        <taxon>Poaceae</taxon>
        <taxon>PACMAD clade</taxon>
        <taxon>Arundinoideae</taxon>
        <taxon>Arundineae</taxon>
        <taxon>Arundo</taxon>
    </lineage>
</organism>